<dbReference type="Pfam" id="PF00172">
    <property type="entry name" value="Zn_clus"/>
    <property type="match status" value="1"/>
</dbReference>
<name>A0AA35LTX3_9HYPO</name>
<evidence type="ECO:0000256" key="4">
    <source>
        <dbReference type="ARBA" id="ARBA00023015"/>
    </source>
</evidence>
<keyword evidence="2" id="KW-0479">Metal-binding</keyword>
<evidence type="ECO:0000256" key="5">
    <source>
        <dbReference type="ARBA" id="ARBA00023125"/>
    </source>
</evidence>
<accession>A0AA35LTX3</accession>
<keyword evidence="10" id="KW-1185">Reference proteome</keyword>
<dbReference type="SMART" id="SM00066">
    <property type="entry name" value="GAL4"/>
    <property type="match status" value="1"/>
</dbReference>
<dbReference type="GO" id="GO:0000981">
    <property type="term" value="F:DNA-binding transcription factor activity, RNA polymerase II-specific"/>
    <property type="evidence" value="ECO:0007669"/>
    <property type="project" value="InterPro"/>
</dbReference>
<dbReference type="GO" id="GO:0006351">
    <property type="term" value="P:DNA-templated transcription"/>
    <property type="evidence" value="ECO:0007669"/>
    <property type="project" value="InterPro"/>
</dbReference>
<dbReference type="EMBL" id="CABFNP030000642">
    <property type="protein sequence ID" value="CAI6070281.1"/>
    <property type="molecule type" value="Genomic_DNA"/>
</dbReference>
<reference evidence="9" key="1">
    <citation type="submission" date="2023-01" db="EMBL/GenBank/DDBJ databases">
        <authorList>
            <person name="Piombo E."/>
        </authorList>
    </citation>
    <scope>NUCLEOTIDE SEQUENCE</scope>
</reference>
<organism evidence="9 10">
    <name type="scientific">Clonostachys chloroleuca</name>
    <dbReference type="NCBI Taxonomy" id="1926264"/>
    <lineage>
        <taxon>Eukaryota</taxon>
        <taxon>Fungi</taxon>
        <taxon>Dikarya</taxon>
        <taxon>Ascomycota</taxon>
        <taxon>Pezizomycotina</taxon>
        <taxon>Sordariomycetes</taxon>
        <taxon>Hypocreomycetidae</taxon>
        <taxon>Hypocreales</taxon>
        <taxon>Bionectriaceae</taxon>
        <taxon>Clonostachys</taxon>
    </lineage>
</organism>
<dbReference type="Gene3D" id="4.10.240.10">
    <property type="entry name" value="Zn(2)-C6 fungal-type DNA-binding domain"/>
    <property type="match status" value="1"/>
</dbReference>
<dbReference type="PANTHER" id="PTHR47782:SF14">
    <property type="entry name" value="ZN(II)2CYS6 TRANSCRIPTION FACTOR (EUROFUNG)"/>
    <property type="match status" value="1"/>
</dbReference>
<evidence type="ECO:0000259" key="8">
    <source>
        <dbReference type="PROSITE" id="PS50048"/>
    </source>
</evidence>
<evidence type="ECO:0000313" key="9">
    <source>
        <dbReference type="EMBL" id="CAI6070281.1"/>
    </source>
</evidence>
<dbReference type="InterPro" id="IPR007219">
    <property type="entry name" value="XnlR_reg_dom"/>
</dbReference>
<keyword evidence="4" id="KW-0805">Transcription regulation</keyword>
<dbReference type="CDD" id="cd00067">
    <property type="entry name" value="GAL4"/>
    <property type="match status" value="1"/>
</dbReference>
<dbReference type="GO" id="GO:0005634">
    <property type="term" value="C:nucleus"/>
    <property type="evidence" value="ECO:0007669"/>
    <property type="project" value="UniProtKB-SubCell"/>
</dbReference>
<dbReference type="CDD" id="cd12148">
    <property type="entry name" value="fungal_TF_MHR"/>
    <property type="match status" value="1"/>
</dbReference>
<dbReference type="InterPro" id="IPR052202">
    <property type="entry name" value="Yeast_MetPath_Reg"/>
</dbReference>
<evidence type="ECO:0000256" key="3">
    <source>
        <dbReference type="ARBA" id="ARBA00022833"/>
    </source>
</evidence>
<evidence type="ECO:0000256" key="1">
    <source>
        <dbReference type="ARBA" id="ARBA00004123"/>
    </source>
</evidence>
<feature type="domain" description="Zn(2)-C6 fungal-type" evidence="8">
    <location>
        <begin position="8"/>
        <end position="38"/>
    </location>
</feature>
<evidence type="ECO:0000256" key="2">
    <source>
        <dbReference type="ARBA" id="ARBA00022723"/>
    </source>
</evidence>
<gene>
    <name evidence="9" type="ORF">CCHLO57077_00016119</name>
</gene>
<evidence type="ECO:0000256" key="7">
    <source>
        <dbReference type="ARBA" id="ARBA00023242"/>
    </source>
</evidence>
<sequence length="600" mass="66365">MQELIPQACERCRVRKQKCDRVKPKCGQCRQASTPCIERRLGNLLDPDNPEAHHSYIESMKRRISNLETRLNSAASVPLTSSISGQGGDGTDIQSLAANAHHDTLQTEIGFLSLTAMAGFTGDPILQTSNISFNKLVQASTSVSGSSILRSQGQNEAVVGQLGDFHRTLLRKGISLSMTEPTNAMHRVLVLLQHSLPLINGPQLSDDCNEVMRSEEQGRLENAATESPCKVIRVYLAAAIGMLMGRGHRQTESFATLFILTAYQFMPRVFAQANDREAAQCLTLMAVLAMYTPFGGSAWHLLGLAMTRCIAGGMHTARVSDHRSQDEGQKSSSRVFWTIYTLDASSILSASSGRPFNIQDEDITSARPSRPREQTNRLDELHAWNVHQAKLLHDIRAYPGKGTLYHFSNYQHWKETAPLAVASIDNEDERSFYNYHFHSSACRVLLAIVCMCEANRGGLESSMIMTQATQDFEQYFEALEKHATTDDCTLTSVDGLEVFSTAVGLIWVTYHRATSNGSLAGVDRQVLVLTQKPLQLLTRVSGVFSAFTIFRDVLQNFSNSITLESVVFDYSTISQNGDFSIPVPAQTLMVQALEMKRNLS</sequence>
<dbReference type="GO" id="GO:0008270">
    <property type="term" value="F:zinc ion binding"/>
    <property type="evidence" value="ECO:0007669"/>
    <property type="project" value="InterPro"/>
</dbReference>
<comment type="caution">
    <text evidence="9">The sequence shown here is derived from an EMBL/GenBank/DDBJ whole genome shotgun (WGS) entry which is preliminary data.</text>
</comment>
<keyword evidence="5" id="KW-0238">DNA-binding</keyword>
<dbReference type="PANTHER" id="PTHR47782">
    <property type="entry name" value="ZN(II)2CYS6 TRANSCRIPTION FACTOR (EUROFUNG)-RELATED"/>
    <property type="match status" value="1"/>
</dbReference>
<dbReference type="InterPro" id="IPR036864">
    <property type="entry name" value="Zn2-C6_fun-type_DNA-bd_sf"/>
</dbReference>
<protein>
    <recommendedName>
        <fullName evidence="8">Zn(2)-C6 fungal-type domain-containing protein</fullName>
    </recommendedName>
</protein>
<dbReference type="Pfam" id="PF04082">
    <property type="entry name" value="Fungal_trans"/>
    <property type="match status" value="1"/>
</dbReference>
<dbReference type="SUPFAM" id="SSF57701">
    <property type="entry name" value="Zn2/Cys6 DNA-binding domain"/>
    <property type="match status" value="1"/>
</dbReference>
<proteinExistence type="predicted"/>
<dbReference type="PROSITE" id="PS50048">
    <property type="entry name" value="ZN2_CY6_FUNGAL_2"/>
    <property type="match status" value="1"/>
</dbReference>
<evidence type="ECO:0000313" key="10">
    <source>
        <dbReference type="Proteomes" id="UP001160390"/>
    </source>
</evidence>
<dbReference type="GO" id="GO:0045944">
    <property type="term" value="P:positive regulation of transcription by RNA polymerase II"/>
    <property type="evidence" value="ECO:0007669"/>
    <property type="project" value="TreeGrafter"/>
</dbReference>
<dbReference type="AlphaFoldDB" id="A0AA35LTX3"/>
<keyword evidence="3" id="KW-0862">Zinc</keyword>
<dbReference type="InterPro" id="IPR001138">
    <property type="entry name" value="Zn2Cys6_DnaBD"/>
</dbReference>
<dbReference type="Proteomes" id="UP001160390">
    <property type="component" value="Unassembled WGS sequence"/>
</dbReference>
<evidence type="ECO:0000256" key="6">
    <source>
        <dbReference type="ARBA" id="ARBA00023163"/>
    </source>
</evidence>
<dbReference type="GO" id="GO:0043565">
    <property type="term" value="F:sequence-specific DNA binding"/>
    <property type="evidence" value="ECO:0007669"/>
    <property type="project" value="TreeGrafter"/>
</dbReference>
<dbReference type="SMART" id="SM00906">
    <property type="entry name" value="Fungal_trans"/>
    <property type="match status" value="1"/>
</dbReference>
<keyword evidence="6" id="KW-0804">Transcription</keyword>
<keyword evidence="7" id="KW-0539">Nucleus</keyword>
<comment type="subcellular location">
    <subcellularLocation>
        <location evidence="1">Nucleus</location>
    </subcellularLocation>
</comment>
<dbReference type="PROSITE" id="PS00463">
    <property type="entry name" value="ZN2_CY6_FUNGAL_1"/>
    <property type="match status" value="1"/>
</dbReference>